<evidence type="ECO:0000256" key="6">
    <source>
        <dbReference type="ARBA" id="ARBA00023315"/>
    </source>
</evidence>
<evidence type="ECO:0000313" key="7">
    <source>
        <dbReference type="EMBL" id="QEG35365.1"/>
    </source>
</evidence>
<keyword evidence="3" id="KW-0997">Cell inner membrane</keyword>
<dbReference type="CDD" id="cd07984">
    <property type="entry name" value="LPLAT_LABLAT-like"/>
    <property type="match status" value="1"/>
</dbReference>
<keyword evidence="8" id="KW-1185">Reference proteome</keyword>
<protein>
    <submittedName>
        <fullName evidence="7">Lipid A biosynthesis lauroyl acyltransferase</fullName>
        <ecNumber evidence="7">2.3.1.-</ecNumber>
    </submittedName>
</protein>
<evidence type="ECO:0000313" key="8">
    <source>
        <dbReference type="Proteomes" id="UP000323917"/>
    </source>
</evidence>
<dbReference type="GO" id="GO:0016746">
    <property type="term" value="F:acyltransferase activity"/>
    <property type="evidence" value="ECO:0007669"/>
    <property type="project" value="UniProtKB-KW"/>
</dbReference>
<dbReference type="GO" id="GO:0009247">
    <property type="term" value="P:glycolipid biosynthetic process"/>
    <property type="evidence" value="ECO:0007669"/>
    <property type="project" value="UniProtKB-ARBA"/>
</dbReference>
<dbReference type="Proteomes" id="UP000323917">
    <property type="component" value="Chromosome"/>
</dbReference>
<evidence type="ECO:0000256" key="1">
    <source>
        <dbReference type="ARBA" id="ARBA00004533"/>
    </source>
</evidence>
<dbReference type="Pfam" id="PF03279">
    <property type="entry name" value="Lip_A_acyltrans"/>
    <property type="match status" value="1"/>
</dbReference>
<keyword evidence="2" id="KW-1003">Cell membrane</keyword>
<name>A0A5B9QCM9_9BACT</name>
<dbReference type="KEGG" id="bgok:Pr1d_26630"/>
<reference evidence="7 8" key="1">
    <citation type="submission" date="2019-08" db="EMBL/GenBank/DDBJ databases">
        <title>Deep-cultivation of Planctomycetes and their phenomic and genomic characterization uncovers novel biology.</title>
        <authorList>
            <person name="Wiegand S."/>
            <person name="Jogler M."/>
            <person name="Boedeker C."/>
            <person name="Pinto D."/>
            <person name="Vollmers J."/>
            <person name="Rivas-Marin E."/>
            <person name="Kohn T."/>
            <person name="Peeters S.H."/>
            <person name="Heuer A."/>
            <person name="Rast P."/>
            <person name="Oberbeckmann S."/>
            <person name="Bunk B."/>
            <person name="Jeske O."/>
            <person name="Meyerdierks A."/>
            <person name="Storesund J.E."/>
            <person name="Kallscheuer N."/>
            <person name="Luecker S."/>
            <person name="Lage O.M."/>
            <person name="Pohl T."/>
            <person name="Merkel B.J."/>
            <person name="Hornburger P."/>
            <person name="Mueller R.-W."/>
            <person name="Bruemmer F."/>
            <person name="Labrenz M."/>
            <person name="Spormann A.M."/>
            <person name="Op den Camp H."/>
            <person name="Overmann J."/>
            <person name="Amann R."/>
            <person name="Jetten M.S.M."/>
            <person name="Mascher T."/>
            <person name="Medema M.H."/>
            <person name="Devos D.P."/>
            <person name="Kaster A.-K."/>
            <person name="Ovreas L."/>
            <person name="Rohde M."/>
            <person name="Galperin M.Y."/>
            <person name="Jogler C."/>
        </authorList>
    </citation>
    <scope>NUCLEOTIDE SEQUENCE [LARGE SCALE GENOMIC DNA]</scope>
    <source>
        <strain evidence="7 8">Pr1d</strain>
    </source>
</reference>
<evidence type="ECO:0000256" key="5">
    <source>
        <dbReference type="ARBA" id="ARBA00023136"/>
    </source>
</evidence>
<proteinExistence type="predicted"/>
<keyword evidence="5" id="KW-0472">Membrane</keyword>
<dbReference type="PANTHER" id="PTHR30606:SF10">
    <property type="entry name" value="PHOSPHATIDYLINOSITOL MANNOSIDE ACYLTRANSFERASE"/>
    <property type="match status" value="1"/>
</dbReference>
<organism evidence="7 8">
    <name type="scientific">Bythopirellula goksoeyrii</name>
    <dbReference type="NCBI Taxonomy" id="1400387"/>
    <lineage>
        <taxon>Bacteria</taxon>
        <taxon>Pseudomonadati</taxon>
        <taxon>Planctomycetota</taxon>
        <taxon>Planctomycetia</taxon>
        <taxon>Pirellulales</taxon>
        <taxon>Lacipirellulaceae</taxon>
        <taxon>Bythopirellula</taxon>
    </lineage>
</organism>
<dbReference type="InterPro" id="IPR004960">
    <property type="entry name" value="LipA_acyltrans"/>
</dbReference>
<dbReference type="GO" id="GO:0005886">
    <property type="term" value="C:plasma membrane"/>
    <property type="evidence" value="ECO:0007669"/>
    <property type="project" value="UniProtKB-SubCell"/>
</dbReference>
<dbReference type="EC" id="2.3.1.-" evidence="7"/>
<keyword evidence="6 7" id="KW-0012">Acyltransferase</keyword>
<gene>
    <name evidence="7" type="primary">htrB</name>
    <name evidence="7" type="ORF">Pr1d_26630</name>
</gene>
<sequence>MLPPANKEGGAQVSKKLTIDFVLYLVVRLLICAVQALPLSTLKTLSIQLGWLCWHGLKLRRGVVEENLRIAFPDAPQEVRDRIALAMWKHLFLMICEIAHAPRKLHRTNWRQHSSISRMRDIVRHLISERPMVIISGHLGNFELGGYLLALHGFETHTIARPLDNVFLDEFVNRFRGATGQYMLPKHGSGPQITELLQQGGTLVLLGDQFAGKGGCWVEFFGKPASTHKAVAVFSLGSSAPTAVSAALRGENPLEFRMEIAAIADPAAADFQLPTVPLLTDWYTHNLEMMVRQHPDQYWWVHRRWKGDPSDRRRNRKPRVQQQAA</sequence>
<dbReference type="AlphaFoldDB" id="A0A5B9QCM9"/>
<evidence type="ECO:0000256" key="3">
    <source>
        <dbReference type="ARBA" id="ARBA00022519"/>
    </source>
</evidence>
<dbReference type="PANTHER" id="PTHR30606">
    <property type="entry name" value="LIPID A BIOSYNTHESIS LAUROYL ACYLTRANSFERASE"/>
    <property type="match status" value="1"/>
</dbReference>
<comment type="subcellular location">
    <subcellularLocation>
        <location evidence="1">Cell inner membrane</location>
    </subcellularLocation>
</comment>
<keyword evidence="4 7" id="KW-0808">Transferase</keyword>
<evidence type="ECO:0000256" key="4">
    <source>
        <dbReference type="ARBA" id="ARBA00022679"/>
    </source>
</evidence>
<evidence type="ECO:0000256" key="2">
    <source>
        <dbReference type="ARBA" id="ARBA00022475"/>
    </source>
</evidence>
<dbReference type="EMBL" id="CP042913">
    <property type="protein sequence ID" value="QEG35365.1"/>
    <property type="molecule type" value="Genomic_DNA"/>
</dbReference>
<accession>A0A5B9QCM9</accession>